<keyword evidence="2" id="KW-0401">Integrin</keyword>
<dbReference type="PROSITE" id="PS50234">
    <property type="entry name" value="VWFA"/>
    <property type="match status" value="1"/>
</dbReference>
<keyword evidence="3" id="KW-1185">Reference proteome</keyword>
<proteinExistence type="predicted"/>
<dbReference type="Gene3D" id="3.40.50.410">
    <property type="entry name" value="von Willebrand factor, type A domain"/>
    <property type="match status" value="1"/>
</dbReference>
<accession>A0AAD9QA43</accession>
<dbReference type="Pfam" id="PF00092">
    <property type="entry name" value="VWA"/>
    <property type="match status" value="1"/>
</dbReference>
<dbReference type="GO" id="GO:0007229">
    <property type="term" value="P:integrin-mediated signaling pathway"/>
    <property type="evidence" value="ECO:0007669"/>
    <property type="project" value="UniProtKB-KW"/>
</dbReference>
<dbReference type="PANTHER" id="PTHR24020:SF20">
    <property type="entry name" value="PH DOMAIN-CONTAINING PROTEIN"/>
    <property type="match status" value="1"/>
</dbReference>
<dbReference type="PANTHER" id="PTHR24020">
    <property type="entry name" value="COLLAGEN ALPHA"/>
    <property type="match status" value="1"/>
</dbReference>
<dbReference type="AlphaFoldDB" id="A0AAD9QA43"/>
<name>A0AAD9QA43_ACRCE</name>
<sequence>MLLLDLLRTSFQVYSLKCYQCRSSIENCLLPVHRSSLNCKETFACFSATAHDRGESILGCLPKPFCEIESKRCEDGRNTYSRNCSIKCCTEELCNAEKSCEAGLDIGIVLDKSLSVKQQNLQNVILNLRDLINKSNPAPAADHFGLITFHNQPTLAFDFKDSTFYNKTALLNRIGQEPIAMKRWTRIDMALDMANRTLFSSQGGHRPGKRSLMVVFTDGVQAPKGGEKLQAFVDKLIKDLEQKGVFVIVVSISSPTNTQVLGHIAGPSGKVINGNALEGTILDKKKDFGVC</sequence>
<dbReference type="InterPro" id="IPR050525">
    <property type="entry name" value="ECM_Assembly_Org"/>
</dbReference>
<organism evidence="2 3">
    <name type="scientific">Acropora cervicornis</name>
    <name type="common">Staghorn coral</name>
    <dbReference type="NCBI Taxonomy" id="6130"/>
    <lineage>
        <taxon>Eukaryota</taxon>
        <taxon>Metazoa</taxon>
        <taxon>Cnidaria</taxon>
        <taxon>Anthozoa</taxon>
        <taxon>Hexacorallia</taxon>
        <taxon>Scleractinia</taxon>
        <taxon>Astrocoeniina</taxon>
        <taxon>Acroporidae</taxon>
        <taxon>Acropora</taxon>
    </lineage>
</organism>
<evidence type="ECO:0000259" key="1">
    <source>
        <dbReference type="PROSITE" id="PS50234"/>
    </source>
</evidence>
<dbReference type="SMART" id="SM00327">
    <property type="entry name" value="VWA"/>
    <property type="match status" value="1"/>
</dbReference>
<dbReference type="CDD" id="cd00117">
    <property type="entry name" value="TFP"/>
    <property type="match status" value="1"/>
</dbReference>
<reference evidence="2" key="2">
    <citation type="journal article" date="2023" name="Science">
        <title>Genomic signatures of disease resistance in endangered staghorn corals.</title>
        <authorList>
            <person name="Vollmer S.V."/>
            <person name="Selwyn J.D."/>
            <person name="Despard B.A."/>
            <person name="Roesel C.L."/>
        </authorList>
    </citation>
    <scope>NUCLEOTIDE SEQUENCE</scope>
    <source>
        <strain evidence="2">K2</strain>
    </source>
</reference>
<dbReference type="Proteomes" id="UP001249851">
    <property type="component" value="Unassembled WGS sequence"/>
</dbReference>
<dbReference type="CDD" id="cd01450">
    <property type="entry name" value="vWFA_subfamily_ECM"/>
    <property type="match status" value="1"/>
</dbReference>
<feature type="domain" description="VWFA" evidence="1">
    <location>
        <begin position="105"/>
        <end position="266"/>
    </location>
</feature>
<comment type="caution">
    <text evidence="2">The sequence shown here is derived from an EMBL/GenBank/DDBJ whole genome shotgun (WGS) entry which is preliminary data.</text>
</comment>
<protein>
    <submittedName>
        <fullName evidence="2">Integrin alpha-2</fullName>
    </submittedName>
</protein>
<evidence type="ECO:0000313" key="3">
    <source>
        <dbReference type="Proteomes" id="UP001249851"/>
    </source>
</evidence>
<dbReference type="InterPro" id="IPR036465">
    <property type="entry name" value="vWFA_dom_sf"/>
</dbReference>
<reference evidence="2" key="1">
    <citation type="journal article" date="2023" name="G3 (Bethesda)">
        <title>Whole genome assembly and annotation of the endangered Caribbean coral Acropora cervicornis.</title>
        <authorList>
            <person name="Selwyn J.D."/>
            <person name="Vollmer S.V."/>
        </authorList>
    </citation>
    <scope>NUCLEOTIDE SEQUENCE</scope>
    <source>
        <strain evidence="2">K2</strain>
    </source>
</reference>
<dbReference type="InterPro" id="IPR002035">
    <property type="entry name" value="VWF_A"/>
</dbReference>
<dbReference type="SUPFAM" id="SSF53300">
    <property type="entry name" value="vWA-like"/>
    <property type="match status" value="1"/>
</dbReference>
<dbReference type="EMBL" id="JARQWQ010000049">
    <property type="protein sequence ID" value="KAK2557475.1"/>
    <property type="molecule type" value="Genomic_DNA"/>
</dbReference>
<evidence type="ECO:0000313" key="2">
    <source>
        <dbReference type="EMBL" id="KAK2557475.1"/>
    </source>
</evidence>
<gene>
    <name evidence="2" type="ORF">P5673_020212</name>
</gene>